<name>A0A542ZV86_RARFA</name>
<keyword evidence="5" id="KW-1185">Reference proteome</keyword>
<dbReference type="InterPro" id="IPR013549">
    <property type="entry name" value="DUF1731"/>
</dbReference>
<dbReference type="NCBIfam" id="TIGR01777">
    <property type="entry name" value="yfcH"/>
    <property type="match status" value="1"/>
</dbReference>
<dbReference type="PANTHER" id="PTHR11092:SF0">
    <property type="entry name" value="EPIMERASE FAMILY PROTEIN SDR39U1"/>
    <property type="match status" value="1"/>
</dbReference>
<proteinExistence type="inferred from homology"/>
<evidence type="ECO:0000259" key="3">
    <source>
        <dbReference type="Pfam" id="PF08338"/>
    </source>
</evidence>
<organism evidence="4 5">
    <name type="scientific">Rarobacter faecitabidus</name>
    <dbReference type="NCBI Taxonomy" id="13243"/>
    <lineage>
        <taxon>Bacteria</taxon>
        <taxon>Bacillati</taxon>
        <taxon>Actinomycetota</taxon>
        <taxon>Actinomycetes</taxon>
        <taxon>Micrococcales</taxon>
        <taxon>Rarobacteraceae</taxon>
        <taxon>Rarobacter</taxon>
    </lineage>
</organism>
<comment type="caution">
    <text evidence="4">The sequence shown here is derived from an EMBL/GenBank/DDBJ whole genome shotgun (WGS) entry which is preliminary data.</text>
</comment>
<evidence type="ECO:0000259" key="2">
    <source>
        <dbReference type="Pfam" id="PF01370"/>
    </source>
</evidence>
<feature type="domain" description="NAD-dependent epimerase/dehydratase" evidence="2">
    <location>
        <begin position="4"/>
        <end position="220"/>
    </location>
</feature>
<protein>
    <recommendedName>
        <fullName evidence="6">TIGR01777 family protein</fullName>
    </recommendedName>
</protein>
<dbReference type="Pfam" id="PF01370">
    <property type="entry name" value="Epimerase"/>
    <property type="match status" value="1"/>
</dbReference>
<feature type="domain" description="DUF1731" evidence="3">
    <location>
        <begin position="251"/>
        <end position="295"/>
    </location>
</feature>
<dbReference type="SUPFAM" id="SSF51735">
    <property type="entry name" value="NAD(P)-binding Rossmann-fold domains"/>
    <property type="match status" value="1"/>
</dbReference>
<dbReference type="Proteomes" id="UP000315389">
    <property type="component" value="Unassembled WGS sequence"/>
</dbReference>
<dbReference type="InterPro" id="IPR036291">
    <property type="entry name" value="NAD(P)-bd_dom_sf"/>
</dbReference>
<dbReference type="OrthoDB" id="9801773at2"/>
<evidence type="ECO:0000313" key="5">
    <source>
        <dbReference type="Proteomes" id="UP000315389"/>
    </source>
</evidence>
<dbReference type="RefSeq" id="WP_142119106.1">
    <property type="nucleotide sequence ID" value="NZ_BAAASV010000003.1"/>
</dbReference>
<dbReference type="InterPro" id="IPR010099">
    <property type="entry name" value="SDR39U1"/>
</dbReference>
<comment type="similarity">
    <text evidence="1">Belongs to the NAD(P)-dependent epimerase/dehydratase family. SDR39U1 subfamily.</text>
</comment>
<reference evidence="4 5" key="1">
    <citation type="submission" date="2019-06" db="EMBL/GenBank/DDBJ databases">
        <title>Sequencing the genomes of 1000 actinobacteria strains.</title>
        <authorList>
            <person name="Klenk H.-P."/>
        </authorList>
    </citation>
    <scope>NUCLEOTIDE SEQUENCE [LARGE SCALE GENOMIC DNA]</scope>
    <source>
        <strain evidence="4 5">DSM 4813</strain>
    </source>
</reference>
<evidence type="ECO:0000256" key="1">
    <source>
        <dbReference type="ARBA" id="ARBA00009353"/>
    </source>
</evidence>
<sequence length="298" mass="31457">MTTVLIAGGSGLIGTALAHHLRGRGDRAIILTRSPRGFVSERQWDPSHAWLPTEALQDVDAVVNLAGAGIGDRRWTRARKVELLTSRTGPTRTLASAIARHNADGGHIRTLVQGSAIGYYGDRPGEILDEGSTAGDGFIPELVTRWEAATAPAREQAVPVAFARTGLVLTPDGGALAKLLPLIRLGAGGPFGAGEQMWSWITLRDEVRALASLVDDPHDGPVNLTAPNPVSNGELVRAYAAALHRPAKLSVPEFALRLGVGGFAGELLASQNVHPGVLLERGLPYRDATIEDAAKLVQ</sequence>
<dbReference type="Gene3D" id="3.40.50.720">
    <property type="entry name" value="NAD(P)-binding Rossmann-like Domain"/>
    <property type="match status" value="1"/>
</dbReference>
<evidence type="ECO:0008006" key="6">
    <source>
        <dbReference type="Google" id="ProtNLM"/>
    </source>
</evidence>
<dbReference type="AlphaFoldDB" id="A0A542ZV86"/>
<dbReference type="EMBL" id="VFOS01000001">
    <property type="protein sequence ID" value="TQL64275.1"/>
    <property type="molecule type" value="Genomic_DNA"/>
</dbReference>
<evidence type="ECO:0000313" key="4">
    <source>
        <dbReference type="EMBL" id="TQL64275.1"/>
    </source>
</evidence>
<gene>
    <name evidence="4" type="ORF">FB461_0773</name>
</gene>
<dbReference type="InterPro" id="IPR001509">
    <property type="entry name" value="Epimerase_deHydtase"/>
</dbReference>
<accession>A0A542ZV86</accession>
<dbReference type="PANTHER" id="PTHR11092">
    <property type="entry name" value="SUGAR NUCLEOTIDE EPIMERASE RELATED"/>
    <property type="match status" value="1"/>
</dbReference>
<dbReference type="Pfam" id="PF08338">
    <property type="entry name" value="DUF1731"/>
    <property type="match status" value="1"/>
</dbReference>